<dbReference type="Proteomes" id="UP000027665">
    <property type="component" value="Unassembled WGS sequence"/>
</dbReference>
<dbReference type="eggNOG" id="COG0001">
    <property type="taxonomic scope" value="Bacteria"/>
</dbReference>
<evidence type="ECO:0000256" key="3">
    <source>
        <dbReference type="RuleBase" id="RU003560"/>
    </source>
</evidence>
<dbReference type="InterPro" id="IPR015424">
    <property type="entry name" value="PyrdxlP-dep_Trfase"/>
</dbReference>
<gene>
    <name evidence="4" type="ORF">EH55_06530</name>
</gene>
<dbReference type="GeneID" id="90983927"/>
<evidence type="ECO:0000256" key="1">
    <source>
        <dbReference type="ARBA" id="ARBA00001933"/>
    </source>
</evidence>
<protein>
    <recommendedName>
        <fullName evidence="6">Glutamate-1-semialdehyde 2,1-aminomutase</fullName>
    </recommendedName>
</protein>
<organism evidence="4 5">
    <name type="scientific">Synergistes jonesii</name>
    <dbReference type="NCBI Taxonomy" id="2754"/>
    <lineage>
        <taxon>Bacteria</taxon>
        <taxon>Thermotogati</taxon>
        <taxon>Synergistota</taxon>
        <taxon>Synergistia</taxon>
        <taxon>Synergistales</taxon>
        <taxon>Synergistaceae</taxon>
        <taxon>Synergistes</taxon>
    </lineage>
</organism>
<sequence>MAFKFDKSNALFARTEKHIPGGVASNSRYWAKPATLFIDRAKGSHIWDVDGNEYIDYRMAYGPVILGHAYPKVQQAVRDVMDDGVLFGLSNEREIEVAERVGKFCKHVEMFRFTCSGSESVMHAIRLARAYTGKEKIVKFEGHYHGIHNDVIFSMYPSLDEMGPIDNPTAVPYSPGVPKCYSDTVIVQPWNEFEILEKTVKRNASQIAAIVTEPLMLDNGVLLPKEGYLKFLRDLCDKYGIVLIFDEVKAGFRIARGGAVERFGVVPDISAYAKAMSNGYPLAGFGGKCEIMSLIGPGKGKVPHGGTYNANPIATAAAIATLDELAKDEVWSAYEKRGQELFDGIKKTLETESKYHFVVQGFPGVFWFAKTDKEKISSYRDVLNYVDFVYMEKLSFEMVNRGILKDMSGNEPSVMMSASHTEADVKETLRALSESIAAVEK</sequence>
<comment type="caution">
    <text evidence="4">The sequence shown here is derived from an EMBL/GenBank/DDBJ whole genome shotgun (WGS) entry which is preliminary data.</text>
</comment>
<dbReference type="CDD" id="cd00610">
    <property type="entry name" value="OAT_like"/>
    <property type="match status" value="1"/>
</dbReference>
<dbReference type="InterPro" id="IPR015422">
    <property type="entry name" value="PyrdxlP-dep_Trfase_small"/>
</dbReference>
<dbReference type="PATRIC" id="fig|2754.20.peg.1884"/>
<dbReference type="GO" id="GO:0030170">
    <property type="term" value="F:pyridoxal phosphate binding"/>
    <property type="evidence" value="ECO:0007669"/>
    <property type="project" value="InterPro"/>
</dbReference>
<dbReference type="AlphaFoldDB" id="A0A073INX7"/>
<comment type="similarity">
    <text evidence="3">Belongs to the class-III pyridoxal-phosphate-dependent aminotransferase family.</text>
</comment>
<dbReference type="InterPro" id="IPR005814">
    <property type="entry name" value="Aminotrans_3"/>
</dbReference>
<reference evidence="4 5" key="1">
    <citation type="submission" date="2014-04" db="EMBL/GenBank/DDBJ databases">
        <title>Draft Genome Sequence of Synergistes jonesii.</title>
        <authorList>
            <person name="Coil D.A."/>
            <person name="Eisen J.A."/>
            <person name="Holland-Moritz H.E."/>
        </authorList>
    </citation>
    <scope>NUCLEOTIDE SEQUENCE [LARGE SCALE GENOMIC DNA]</scope>
    <source>
        <strain evidence="4 5">78-1</strain>
    </source>
</reference>
<evidence type="ECO:0000313" key="4">
    <source>
        <dbReference type="EMBL" id="KEJ92033.1"/>
    </source>
</evidence>
<dbReference type="PANTHER" id="PTHR43713">
    <property type="entry name" value="GLUTAMATE-1-SEMIALDEHYDE 2,1-AMINOMUTASE"/>
    <property type="match status" value="1"/>
</dbReference>
<name>A0A073INX7_9BACT</name>
<evidence type="ECO:0000313" key="5">
    <source>
        <dbReference type="Proteomes" id="UP000027665"/>
    </source>
</evidence>
<keyword evidence="2 3" id="KW-0663">Pyridoxal phosphate</keyword>
<comment type="cofactor">
    <cofactor evidence="1">
        <name>pyridoxal 5'-phosphate</name>
        <dbReference type="ChEBI" id="CHEBI:597326"/>
    </cofactor>
</comment>
<dbReference type="SUPFAM" id="SSF53383">
    <property type="entry name" value="PLP-dependent transferases"/>
    <property type="match status" value="1"/>
</dbReference>
<keyword evidence="5" id="KW-1185">Reference proteome</keyword>
<accession>A0A073INX7</accession>
<dbReference type="InterPro" id="IPR049704">
    <property type="entry name" value="Aminotrans_3_PPA_site"/>
</dbReference>
<evidence type="ECO:0000256" key="2">
    <source>
        <dbReference type="ARBA" id="ARBA00022898"/>
    </source>
</evidence>
<dbReference type="PROSITE" id="PS00600">
    <property type="entry name" value="AA_TRANSFER_CLASS_3"/>
    <property type="match status" value="1"/>
</dbReference>
<dbReference type="RefSeq" id="WP_037976779.1">
    <property type="nucleotide sequence ID" value="NZ_JMKI01000036.1"/>
</dbReference>
<dbReference type="PANTHER" id="PTHR43713:SF3">
    <property type="entry name" value="GLUTAMATE-1-SEMIALDEHYDE 2,1-AMINOMUTASE 1, CHLOROPLASTIC-RELATED"/>
    <property type="match status" value="1"/>
</dbReference>
<evidence type="ECO:0008006" key="6">
    <source>
        <dbReference type="Google" id="ProtNLM"/>
    </source>
</evidence>
<dbReference type="EMBL" id="JMKI01000036">
    <property type="protein sequence ID" value="KEJ92033.1"/>
    <property type="molecule type" value="Genomic_DNA"/>
</dbReference>
<dbReference type="NCBIfam" id="NF041362">
    <property type="entry name" value="GntE_guanitoxin"/>
    <property type="match status" value="1"/>
</dbReference>
<proteinExistence type="inferred from homology"/>
<dbReference type="OrthoDB" id="1906at2"/>
<dbReference type="STRING" id="2754.EH55_06530"/>
<dbReference type="InterPro" id="IPR015421">
    <property type="entry name" value="PyrdxlP-dep_Trfase_major"/>
</dbReference>
<dbReference type="Gene3D" id="3.40.640.10">
    <property type="entry name" value="Type I PLP-dependent aspartate aminotransferase-like (Major domain)"/>
    <property type="match status" value="1"/>
</dbReference>
<dbReference type="GO" id="GO:0008483">
    <property type="term" value="F:transaminase activity"/>
    <property type="evidence" value="ECO:0007669"/>
    <property type="project" value="InterPro"/>
</dbReference>
<dbReference type="Pfam" id="PF00202">
    <property type="entry name" value="Aminotran_3"/>
    <property type="match status" value="1"/>
</dbReference>
<dbReference type="Gene3D" id="3.90.1150.10">
    <property type="entry name" value="Aspartate Aminotransferase, domain 1"/>
    <property type="match status" value="1"/>
</dbReference>